<organism evidence="1 2">
    <name type="scientific">Noviherbaspirillum album</name>
    <dbReference type="NCBI Taxonomy" id="3080276"/>
    <lineage>
        <taxon>Bacteria</taxon>
        <taxon>Pseudomonadati</taxon>
        <taxon>Pseudomonadota</taxon>
        <taxon>Betaproteobacteria</taxon>
        <taxon>Burkholderiales</taxon>
        <taxon>Oxalobacteraceae</taxon>
        <taxon>Noviherbaspirillum</taxon>
    </lineage>
</organism>
<keyword evidence="2" id="KW-1185">Reference proteome</keyword>
<dbReference type="EMBL" id="JAWIIV010000087">
    <property type="protein sequence ID" value="MEC4723844.1"/>
    <property type="molecule type" value="Genomic_DNA"/>
</dbReference>
<proteinExistence type="predicted"/>
<reference evidence="1 2" key="1">
    <citation type="submission" date="2023-10" db="EMBL/GenBank/DDBJ databases">
        <title>Noviherbaspirillum sp. CPCC 100848 genome assembly.</title>
        <authorList>
            <person name="Li X.Y."/>
            <person name="Fang X.M."/>
        </authorList>
    </citation>
    <scope>NUCLEOTIDE SEQUENCE [LARGE SCALE GENOMIC DNA]</scope>
    <source>
        <strain evidence="1 2">CPCC 100848</strain>
    </source>
</reference>
<dbReference type="Proteomes" id="UP001352263">
    <property type="component" value="Unassembled WGS sequence"/>
</dbReference>
<name>A0ABU6JJK8_9BURK</name>
<protein>
    <recommendedName>
        <fullName evidence="3">CdiI immunity protein domain-containing protein</fullName>
    </recommendedName>
</protein>
<dbReference type="RefSeq" id="WP_326510446.1">
    <property type="nucleotide sequence ID" value="NZ_JAWIIV010000087.1"/>
</dbReference>
<evidence type="ECO:0000313" key="2">
    <source>
        <dbReference type="Proteomes" id="UP001352263"/>
    </source>
</evidence>
<accession>A0ABU6JJK8</accession>
<evidence type="ECO:0008006" key="3">
    <source>
        <dbReference type="Google" id="ProtNLM"/>
    </source>
</evidence>
<gene>
    <name evidence="1" type="ORF">RY831_32565</name>
</gene>
<comment type="caution">
    <text evidence="1">The sequence shown here is derived from an EMBL/GenBank/DDBJ whole genome shotgun (WGS) entry which is preliminary data.</text>
</comment>
<sequence length="218" mass="25438">MESIIWPLLFKFQPEQYLEEITDMLEGDYILNTQDFTEKRTNEEIRSYLKELSVRIEDEFPSVARSGHKVRMAGLWQCLNCDDERVIRCEVGDLLPTDQTRTRVWKLQPVKTPQSGMDVLTLELCSFYTKKSMRNSFSVSDPEEYAIETASRLVSSLTKARCKEVIDLLHHLQNNPNDPHFRILDEKSGIHWPGSRESWNFFEQWCSLVASQLDESIG</sequence>
<evidence type="ECO:0000313" key="1">
    <source>
        <dbReference type="EMBL" id="MEC4723844.1"/>
    </source>
</evidence>